<evidence type="ECO:0008006" key="4">
    <source>
        <dbReference type="Google" id="ProtNLM"/>
    </source>
</evidence>
<keyword evidence="1" id="KW-0472">Membrane</keyword>
<keyword evidence="1" id="KW-0812">Transmembrane</keyword>
<dbReference type="EMBL" id="DXIE01000021">
    <property type="protein sequence ID" value="HIV61778.1"/>
    <property type="molecule type" value="Genomic_DNA"/>
</dbReference>
<accession>A0A9D1PI01</accession>
<organism evidence="2 3">
    <name type="scientific">Candidatus Butyricicoccus avistercoris</name>
    <dbReference type="NCBI Taxonomy" id="2838518"/>
    <lineage>
        <taxon>Bacteria</taxon>
        <taxon>Bacillati</taxon>
        <taxon>Bacillota</taxon>
        <taxon>Clostridia</taxon>
        <taxon>Eubacteriales</taxon>
        <taxon>Butyricicoccaceae</taxon>
        <taxon>Butyricicoccus</taxon>
    </lineage>
</organism>
<evidence type="ECO:0000313" key="3">
    <source>
        <dbReference type="Proteomes" id="UP000886808"/>
    </source>
</evidence>
<gene>
    <name evidence="2" type="ORF">H9746_02880</name>
</gene>
<evidence type="ECO:0000313" key="2">
    <source>
        <dbReference type="EMBL" id="HIV61778.1"/>
    </source>
</evidence>
<sequence>MWKLNFSELTSKLQPMAQKYKYVLLIFLVGIIMLCLGSPRDAPKQDDNNTNIENTTSTFDLSSFEDSLEKQLSSINGAGEVSLLLSIEGTEETVYASNIRESTSSDSNNIYEKDLSVLSDSSYGEEPVKVKSISPTFRGAVVLCEGAADVSVKYSITEAVSAACGLSMDKISVLQMDTTQEDK</sequence>
<keyword evidence="1" id="KW-1133">Transmembrane helix</keyword>
<reference evidence="2" key="1">
    <citation type="journal article" date="2021" name="PeerJ">
        <title>Extensive microbial diversity within the chicken gut microbiome revealed by metagenomics and culture.</title>
        <authorList>
            <person name="Gilroy R."/>
            <person name="Ravi A."/>
            <person name="Getino M."/>
            <person name="Pursley I."/>
            <person name="Horton D.L."/>
            <person name="Alikhan N.F."/>
            <person name="Baker D."/>
            <person name="Gharbi K."/>
            <person name="Hall N."/>
            <person name="Watson M."/>
            <person name="Adriaenssens E.M."/>
            <person name="Foster-Nyarko E."/>
            <person name="Jarju S."/>
            <person name="Secka A."/>
            <person name="Antonio M."/>
            <person name="Oren A."/>
            <person name="Chaudhuri R.R."/>
            <person name="La Ragione R."/>
            <person name="Hildebrand F."/>
            <person name="Pallen M.J."/>
        </authorList>
    </citation>
    <scope>NUCLEOTIDE SEQUENCE</scope>
    <source>
        <strain evidence="2">CHK193-4272</strain>
    </source>
</reference>
<protein>
    <recommendedName>
        <fullName evidence="4">Stage III sporulation protein AG</fullName>
    </recommendedName>
</protein>
<feature type="transmembrane region" description="Helical" evidence="1">
    <location>
        <begin position="20"/>
        <end position="37"/>
    </location>
</feature>
<reference evidence="2" key="2">
    <citation type="submission" date="2021-04" db="EMBL/GenBank/DDBJ databases">
        <authorList>
            <person name="Gilroy R."/>
        </authorList>
    </citation>
    <scope>NUCLEOTIDE SEQUENCE</scope>
    <source>
        <strain evidence="2">CHK193-4272</strain>
    </source>
</reference>
<dbReference type="Proteomes" id="UP000886808">
    <property type="component" value="Unassembled WGS sequence"/>
</dbReference>
<proteinExistence type="predicted"/>
<dbReference type="AlphaFoldDB" id="A0A9D1PI01"/>
<name>A0A9D1PI01_9FIRM</name>
<evidence type="ECO:0000256" key="1">
    <source>
        <dbReference type="SAM" id="Phobius"/>
    </source>
</evidence>
<comment type="caution">
    <text evidence="2">The sequence shown here is derived from an EMBL/GenBank/DDBJ whole genome shotgun (WGS) entry which is preliminary data.</text>
</comment>